<dbReference type="Proteomes" id="UP001175226">
    <property type="component" value="Unassembled WGS sequence"/>
</dbReference>
<evidence type="ECO:0000313" key="2">
    <source>
        <dbReference type="Proteomes" id="UP001175226"/>
    </source>
</evidence>
<accession>A0AA39J1H2</accession>
<proteinExistence type="predicted"/>
<organism evidence="1 2">
    <name type="scientific">Armillaria borealis</name>
    <dbReference type="NCBI Taxonomy" id="47425"/>
    <lineage>
        <taxon>Eukaryota</taxon>
        <taxon>Fungi</taxon>
        <taxon>Dikarya</taxon>
        <taxon>Basidiomycota</taxon>
        <taxon>Agaricomycotina</taxon>
        <taxon>Agaricomycetes</taxon>
        <taxon>Agaricomycetidae</taxon>
        <taxon>Agaricales</taxon>
        <taxon>Marasmiineae</taxon>
        <taxon>Physalacriaceae</taxon>
        <taxon>Armillaria</taxon>
    </lineage>
</organism>
<keyword evidence="2" id="KW-1185">Reference proteome</keyword>
<evidence type="ECO:0000313" key="1">
    <source>
        <dbReference type="EMBL" id="KAK0433769.1"/>
    </source>
</evidence>
<name>A0AA39J1H2_9AGAR</name>
<comment type="caution">
    <text evidence="1">The sequence shown here is derived from an EMBL/GenBank/DDBJ whole genome shotgun (WGS) entry which is preliminary data.</text>
</comment>
<reference evidence="1" key="1">
    <citation type="submission" date="2023-06" db="EMBL/GenBank/DDBJ databases">
        <authorList>
            <consortium name="Lawrence Berkeley National Laboratory"/>
            <person name="Ahrendt S."/>
            <person name="Sahu N."/>
            <person name="Indic B."/>
            <person name="Wong-Bajracharya J."/>
            <person name="Merenyi Z."/>
            <person name="Ke H.-M."/>
            <person name="Monk M."/>
            <person name="Kocsube S."/>
            <person name="Drula E."/>
            <person name="Lipzen A."/>
            <person name="Balint B."/>
            <person name="Henrissat B."/>
            <person name="Andreopoulos B."/>
            <person name="Martin F.M."/>
            <person name="Harder C.B."/>
            <person name="Rigling D."/>
            <person name="Ford K.L."/>
            <person name="Foster G.D."/>
            <person name="Pangilinan J."/>
            <person name="Papanicolaou A."/>
            <person name="Barry K."/>
            <person name="LaButti K."/>
            <person name="Viragh M."/>
            <person name="Koriabine M."/>
            <person name="Yan M."/>
            <person name="Riley R."/>
            <person name="Champramary S."/>
            <person name="Plett K.L."/>
            <person name="Tsai I.J."/>
            <person name="Slot J."/>
            <person name="Sipos G."/>
            <person name="Plett J."/>
            <person name="Nagy L.G."/>
            <person name="Grigoriev I.V."/>
        </authorList>
    </citation>
    <scope>NUCLEOTIDE SEQUENCE</scope>
    <source>
        <strain evidence="1">FPL87.14</strain>
    </source>
</reference>
<gene>
    <name evidence="1" type="ORF">EV421DRAFT_2023304</name>
</gene>
<protein>
    <submittedName>
        <fullName evidence="1">Uncharacterized protein</fullName>
    </submittedName>
</protein>
<sequence length="506" mass="55795">MSYLSILNGVASVRIHLCSIVSTVRAAINGSRDGVGSGIDQNNTTIELPESPEVILDQNQNHISQDVGPVLEVRSDFPPNRPSGMESPSETSIVSEILVNPVAPIKVQPTESKYLAAHPQVTLSAATEIGRMESLVKVPSQRRYTGEFVIPSSLADTPHACLGVTRLLAQLNIILGTSYTLDMPSLSSLLEACIANDYDFRTACGRRHPNAEIRGNEVTGCTTTNDAECMEVCHALDIHINIIVCSFDRPLPTLLRFRRISSTTAEPKLAFSSTRVSIVLMGSVSTSDPRQDAEYQQRLHGRVAMVAPFSSASSQCADDVLREGAEVGGSRHGKVRTDDDARIGRYIRQRRIYAAGFGARRGSYERRLCIVLIEVEKTLEMIWQDKRGPRRGRFDDRLAARGKDRTHRKNRQWQMAGLSLESGLGDVNADVGSRDLQVFHWGHEVRRRSSARLGGADAQMLGIEGGIRMNTRLDQYRSMGCKSGWEIQGRSQEKFDGTCKEAMSQI</sequence>
<dbReference type="EMBL" id="JAUEPT010000077">
    <property type="protein sequence ID" value="KAK0433769.1"/>
    <property type="molecule type" value="Genomic_DNA"/>
</dbReference>
<dbReference type="AlphaFoldDB" id="A0AA39J1H2"/>